<dbReference type="Pfam" id="PF13041">
    <property type="entry name" value="PPR_2"/>
    <property type="match status" value="1"/>
</dbReference>
<dbReference type="AlphaFoldDB" id="D8QZ74"/>
<dbReference type="KEGG" id="smo:SELMODRAFT_82255"/>
<dbReference type="FunFam" id="1.25.40.10:FF:000158">
    <property type="entry name" value="pentatricopeptide repeat-containing protein At2g33680"/>
    <property type="match status" value="1"/>
</dbReference>
<dbReference type="EMBL" id="GL377569">
    <property type="protein sequence ID" value="EFJ34743.1"/>
    <property type="molecule type" value="Genomic_DNA"/>
</dbReference>
<dbReference type="eggNOG" id="KOG4197">
    <property type="taxonomic scope" value="Eukaryota"/>
</dbReference>
<evidence type="ECO:0000256" key="2">
    <source>
        <dbReference type="PROSITE-ProRule" id="PRU00708"/>
    </source>
</evidence>
<dbReference type="GO" id="GO:0008270">
    <property type="term" value="F:zinc ion binding"/>
    <property type="evidence" value="ECO:0007669"/>
    <property type="project" value="InterPro"/>
</dbReference>
<sequence>MYCNWGWVETARSIFENSRERDVVSWSSMIAGYSQNESPARALSLFREMEVDGVQPNSVTFVSAIDACAGVGALRRGTQLHERVRCLGLDKDVPVATALVNLYGKCGRLEEAEAVFLGMKKKNLLTWTSIAMAYAQNGHGSRSLKLLHGMELQGMKPDGIVFVAILVSCNYAGQMSKGLYYYKLMTQDFGIAPAVEHCGCMVDILGRAGKLEAAEQLINTMKFESSLAWMMLLTACKAHNDTARAARAAEKIFQLEPKNATPYVLLSSVFCAAGSWEAAEETRRRMDGRGVQRLLGRSSIEIGDRVHEFVAASDVLPHHLVGEIFAALEKLGREMQGAGYVPDATAVRLRDVEEGGKENAVPYHSEMLALGLGIVSTPAGTPLRITKNLRMCSDCHIATKFVSKLVHRRISVRDGRRHHHFENGVCSCGDYW</sequence>
<evidence type="ECO:0000256" key="1">
    <source>
        <dbReference type="ARBA" id="ARBA00022737"/>
    </source>
</evidence>
<dbReference type="InterPro" id="IPR011990">
    <property type="entry name" value="TPR-like_helical_dom_sf"/>
</dbReference>
<keyword evidence="5" id="KW-1185">Reference proteome</keyword>
<dbReference type="SUPFAM" id="SSF48452">
    <property type="entry name" value="TPR-like"/>
    <property type="match status" value="1"/>
</dbReference>
<dbReference type="InterPro" id="IPR002885">
    <property type="entry name" value="PPR_rpt"/>
</dbReference>
<dbReference type="PANTHER" id="PTHR47926:SF533">
    <property type="entry name" value="DYW DOMAIN-CONTAINING PROTEIN"/>
    <property type="match status" value="1"/>
</dbReference>
<dbReference type="InterPro" id="IPR032867">
    <property type="entry name" value="DYW_dom"/>
</dbReference>
<dbReference type="GO" id="GO:0003723">
    <property type="term" value="F:RNA binding"/>
    <property type="evidence" value="ECO:0007669"/>
    <property type="project" value="InterPro"/>
</dbReference>
<dbReference type="Pfam" id="PF14432">
    <property type="entry name" value="DYW_deaminase"/>
    <property type="match status" value="1"/>
</dbReference>
<protein>
    <recommendedName>
        <fullName evidence="3">DYW domain-containing protein</fullName>
    </recommendedName>
</protein>
<dbReference type="PROSITE" id="PS51375">
    <property type="entry name" value="PPR"/>
    <property type="match status" value="2"/>
</dbReference>
<feature type="repeat" description="PPR" evidence="2">
    <location>
        <begin position="22"/>
        <end position="56"/>
    </location>
</feature>
<dbReference type="GO" id="GO:0009451">
    <property type="term" value="P:RNA modification"/>
    <property type="evidence" value="ECO:0007669"/>
    <property type="project" value="InterPro"/>
</dbReference>
<gene>
    <name evidence="4" type="ORF">SELMODRAFT_82255</name>
</gene>
<dbReference type="NCBIfam" id="TIGR00756">
    <property type="entry name" value="PPR"/>
    <property type="match status" value="2"/>
</dbReference>
<dbReference type="Gramene" id="EFJ34743">
    <property type="protein sequence ID" value="EFJ34743"/>
    <property type="gene ID" value="SELMODRAFT_82255"/>
</dbReference>
<dbReference type="GO" id="GO:0048731">
    <property type="term" value="P:system development"/>
    <property type="evidence" value="ECO:0007669"/>
    <property type="project" value="UniProtKB-ARBA"/>
</dbReference>
<name>D8QZ74_SELML</name>
<organism evidence="5">
    <name type="scientific">Selaginella moellendorffii</name>
    <name type="common">Spikemoss</name>
    <dbReference type="NCBI Taxonomy" id="88036"/>
    <lineage>
        <taxon>Eukaryota</taxon>
        <taxon>Viridiplantae</taxon>
        <taxon>Streptophyta</taxon>
        <taxon>Embryophyta</taxon>
        <taxon>Tracheophyta</taxon>
        <taxon>Lycopodiopsida</taxon>
        <taxon>Selaginellales</taxon>
        <taxon>Selaginellaceae</taxon>
        <taxon>Selaginella</taxon>
    </lineage>
</organism>
<keyword evidence="1" id="KW-0677">Repeat</keyword>
<dbReference type="OrthoDB" id="120976at2759"/>
<dbReference type="Pfam" id="PF20431">
    <property type="entry name" value="E_motif"/>
    <property type="match status" value="1"/>
</dbReference>
<evidence type="ECO:0000259" key="3">
    <source>
        <dbReference type="Pfam" id="PF14432"/>
    </source>
</evidence>
<accession>D8QZ74</accession>
<dbReference type="InParanoid" id="D8QZ74"/>
<feature type="repeat" description="PPR" evidence="2">
    <location>
        <begin position="92"/>
        <end position="126"/>
    </location>
</feature>
<reference evidence="4 5" key="1">
    <citation type="journal article" date="2011" name="Science">
        <title>The Selaginella genome identifies genetic changes associated with the evolution of vascular plants.</title>
        <authorList>
            <person name="Banks J.A."/>
            <person name="Nishiyama T."/>
            <person name="Hasebe M."/>
            <person name="Bowman J.L."/>
            <person name="Gribskov M."/>
            <person name="dePamphilis C."/>
            <person name="Albert V.A."/>
            <person name="Aono N."/>
            <person name="Aoyama T."/>
            <person name="Ambrose B.A."/>
            <person name="Ashton N.W."/>
            <person name="Axtell M.J."/>
            <person name="Barker E."/>
            <person name="Barker M.S."/>
            <person name="Bennetzen J.L."/>
            <person name="Bonawitz N.D."/>
            <person name="Chapple C."/>
            <person name="Cheng C."/>
            <person name="Correa L.G."/>
            <person name="Dacre M."/>
            <person name="DeBarry J."/>
            <person name="Dreyer I."/>
            <person name="Elias M."/>
            <person name="Engstrom E.M."/>
            <person name="Estelle M."/>
            <person name="Feng L."/>
            <person name="Finet C."/>
            <person name="Floyd S.K."/>
            <person name="Frommer W.B."/>
            <person name="Fujita T."/>
            <person name="Gramzow L."/>
            <person name="Gutensohn M."/>
            <person name="Harholt J."/>
            <person name="Hattori M."/>
            <person name="Heyl A."/>
            <person name="Hirai T."/>
            <person name="Hiwatashi Y."/>
            <person name="Ishikawa M."/>
            <person name="Iwata M."/>
            <person name="Karol K.G."/>
            <person name="Koehler B."/>
            <person name="Kolukisaoglu U."/>
            <person name="Kubo M."/>
            <person name="Kurata T."/>
            <person name="Lalonde S."/>
            <person name="Li K."/>
            <person name="Li Y."/>
            <person name="Litt A."/>
            <person name="Lyons E."/>
            <person name="Manning G."/>
            <person name="Maruyama T."/>
            <person name="Michael T.P."/>
            <person name="Mikami K."/>
            <person name="Miyazaki S."/>
            <person name="Morinaga S."/>
            <person name="Murata T."/>
            <person name="Mueller-Roeber B."/>
            <person name="Nelson D.R."/>
            <person name="Obara M."/>
            <person name="Oguri Y."/>
            <person name="Olmstead R.G."/>
            <person name="Onodera N."/>
            <person name="Petersen B.L."/>
            <person name="Pils B."/>
            <person name="Prigge M."/>
            <person name="Rensing S.A."/>
            <person name="Riano-Pachon D.M."/>
            <person name="Roberts A.W."/>
            <person name="Sato Y."/>
            <person name="Scheller H.V."/>
            <person name="Schulz B."/>
            <person name="Schulz C."/>
            <person name="Shakirov E.V."/>
            <person name="Shibagaki N."/>
            <person name="Shinohara N."/>
            <person name="Shippen D.E."/>
            <person name="Soerensen I."/>
            <person name="Sotooka R."/>
            <person name="Sugimoto N."/>
            <person name="Sugita M."/>
            <person name="Sumikawa N."/>
            <person name="Tanurdzic M."/>
            <person name="Theissen G."/>
            <person name="Ulvskov P."/>
            <person name="Wakazuki S."/>
            <person name="Weng J.K."/>
            <person name="Willats W.W."/>
            <person name="Wipf D."/>
            <person name="Wolf P.G."/>
            <person name="Yang L."/>
            <person name="Zimmer A.D."/>
            <person name="Zhu Q."/>
            <person name="Mitros T."/>
            <person name="Hellsten U."/>
            <person name="Loque D."/>
            <person name="Otillar R."/>
            <person name="Salamov A."/>
            <person name="Schmutz J."/>
            <person name="Shapiro H."/>
            <person name="Lindquist E."/>
            <person name="Lucas S."/>
            <person name="Rokhsar D."/>
            <person name="Grigoriev I.V."/>
        </authorList>
    </citation>
    <scope>NUCLEOTIDE SEQUENCE [LARGE SCALE GENOMIC DNA]</scope>
</reference>
<dbReference type="Proteomes" id="UP000001514">
    <property type="component" value="Unassembled WGS sequence"/>
</dbReference>
<dbReference type="PANTHER" id="PTHR47926">
    <property type="entry name" value="PENTATRICOPEPTIDE REPEAT-CONTAINING PROTEIN"/>
    <property type="match status" value="1"/>
</dbReference>
<evidence type="ECO:0000313" key="5">
    <source>
        <dbReference type="Proteomes" id="UP000001514"/>
    </source>
</evidence>
<proteinExistence type="predicted"/>
<dbReference type="Pfam" id="PF01535">
    <property type="entry name" value="PPR"/>
    <property type="match status" value="3"/>
</dbReference>
<dbReference type="Gene3D" id="1.25.40.10">
    <property type="entry name" value="Tetratricopeptide repeat domain"/>
    <property type="match status" value="3"/>
</dbReference>
<feature type="domain" description="DYW" evidence="3">
    <location>
        <begin position="339"/>
        <end position="432"/>
    </location>
</feature>
<dbReference type="HOGENOM" id="CLU_002706_37_1_1"/>
<dbReference type="InterPro" id="IPR046848">
    <property type="entry name" value="E_motif"/>
</dbReference>
<dbReference type="InterPro" id="IPR046960">
    <property type="entry name" value="PPR_At4g14850-like_plant"/>
</dbReference>
<evidence type="ECO:0000313" key="4">
    <source>
        <dbReference type="EMBL" id="EFJ34743.1"/>
    </source>
</evidence>